<keyword evidence="7" id="KW-0472">Membrane</keyword>
<evidence type="ECO:0000313" key="9">
    <source>
        <dbReference type="Proteomes" id="UP001338125"/>
    </source>
</evidence>
<dbReference type="InterPro" id="IPR012341">
    <property type="entry name" value="6hp_glycosidase-like_sf"/>
</dbReference>
<evidence type="ECO:0000256" key="7">
    <source>
        <dbReference type="SAM" id="Phobius"/>
    </source>
</evidence>
<evidence type="ECO:0000256" key="5">
    <source>
        <dbReference type="ARBA" id="ARBA00023157"/>
    </source>
</evidence>
<evidence type="ECO:0000256" key="4">
    <source>
        <dbReference type="ARBA" id="ARBA00022801"/>
    </source>
</evidence>
<comment type="caution">
    <text evidence="8">The sequence shown here is derived from an EMBL/GenBank/DDBJ whole genome shotgun (WGS) entry which is preliminary data.</text>
</comment>
<keyword evidence="6" id="KW-0326">Glycosidase</keyword>
<evidence type="ECO:0000256" key="1">
    <source>
        <dbReference type="ARBA" id="ARBA00001913"/>
    </source>
</evidence>
<evidence type="ECO:0000256" key="6">
    <source>
        <dbReference type="RuleBase" id="RU361193"/>
    </source>
</evidence>
<dbReference type="InterPro" id="IPR050749">
    <property type="entry name" value="Glycosyl_Hydrolase_47"/>
</dbReference>
<evidence type="ECO:0000256" key="3">
    <source>
        <dbReference type="ARBA" id="ARBA00007658"/>
    </source>
</evidence>
<dbReference type="Pfam" id="PF01532">
    <property type="entry name" value="Glyco_hydro_47"/>
    <property type="match status" value="1"/>
</dbReference>
<dbReference type="Gene3D" id="1.50.10.10">
    <property type="match status" value="1"/>
</dbReference>
<keyword evidence="4 6" id="KW-0378">Hydrolase</keyword>
<accession>A0ABR0S551</accession>
<sequence>MLSQIQGLQGRVGRRYIVIVFLLVAAAAVFFWRGVDYLPKQQQQQQQQQPPLTFDGVKYVPSSYDWGKARIYHPVTDMKSPPQGTPKQFPKIQAKEKADHQDDIADSRKQAIKNAFIKSWEAYKKHAWGMDELMPLSGKGKQTFSGWSAQLVDALDTLWIMDLKDDFRLAVKEVAVIDWSKTSVRGTVNLFEVTIRYLGGLLAAYDLSEEPVLRAKAIELANTLYMCFDTPNRLPTHWLDFDKARKGETTPENSMSGAAGGTLSLEFTRLSQITGDPKYYDATERIKQFFYRFQNDTGVPGMWPQEMNYREETMIETRYTIAGGADSMYEYFPKMHALLGGLDPQYEEMTSKSLETIRDTLLFRPMTPKDDNILLSGNVVVIGAIKELTPEMNHLTCFAGGMYALAGKLLDRKDFLDLGSRLTAGCVWEYDAMPTNIMPEVSTFIACEKLDGPCPYNEELIRPGRHRAFPGFAGIRETNYLQRPEAIESVFYMWRITGDQAWRDAAWRMWEGIVRETETEIAFASISDVTTHSGHKSDTMETFWLAETVKYFYLIFEDESVINLDDWVFNTEAHPVKRPR</sequence>
<feature type="transmembrane region" description="Helical" evidence="7">
    <location>
        <begin position="12"/>
        <end position="32"/>
    </location>
</feature>
<dbReference type="EMBL" id="JAVFKD010000016">
    <property type="protein sequence ID" value="KAK5987293.1"/>
    <property type="molecule type" value="Genomic_DNA"/>
</dbReference>
<gene>
    <name evidence="8" type="ORF">PT974_11418</name>
</gene>
<dbReference type="PRINTS" id="PR00747">
    <property type="entry name" value="GLYHDRLASE47"/>
</dbReference>
<name>A0ABR0S551_9HYPO</name>
<dbReference type="EC" id="3.2.1.-" evidence="6"/>
<dbReference type="PANTHER" id="PTHR11742">
    <property type="entry name" value="MANNOSYL-OLIGOSACCHARIDE ALPHA-1,2-MANNOSIDASE-RELATED"/>
    <property type="match status" value="1"/>
</dbReference>
<dbReference type="Proteomes" id="UP001338125">
    <property type="component" value="Unassembled WGS sequence"/>
</dbReference>
<keyword evidence="7" id="KW-0812">Transmembrane</keyword>
<keyword evidence="7" id="KW-1133">Transmembrane helix</keyword>
<comment type="similarity">
    <text evidence="3 6">Belongs to the glycosyl hydrolase 47 family.</text>
</comment>
<keyword evidence="5" id="KW-1015">Disulfide bond</keyword>
<comment type="cofactor">
    <cofactor evidence="1">
        <name>Ca(2+)</name>
        <dbReference type="ChEBI" id="CHEBI:29108"/>
    </cofactor>
</comment>
<protein>
    <recommendedName>
        <fullName evidence="6">alpha-1,2-Mannosidase</fullName>
        <ecNumber evidence="6">3.2.1.-</ecNumber>
    </recommendedName>
</protein>
<reference evidence="8 9" key="1">
    <citation type="submission" date="2024-01" db="EMBL/GenBank/DDBJ databases">
        <title>Complete genome of Cladobotryum mycophilum ATHUM6906.</title>
        <authorList>
            <person name="Christinaki A.C."/>
            <person name="Myridakis A.I."/>
            <person name="Kouvelis V.N."/>
        </authorList>
    </citation>
    <scope>NUCLEOTIDE SEQUENCE [LARGE SCALE GENOMIC DNA]</scope>
    <source>
        <strain evidence="8 9">ATHUM6906</strain>
    </source>
</reference>
<evidence type="ECO:0000256" key="2">
    <source>
        <dbReference type="ARBA" id="ARBA00004922"/>
    </source>
</evidence>
<proteinExistence type="inferred from homology"/>
<dbReference type="SUPFAM" id="SSF48225">
    <property type="entry name" value="Seven-hairpin glycosidases"/>
    <property type="match status" value="1"/>
</dbReference>
<comment type="pathway">
    <text evidence="2">Protein modification; protein glycosylation.</text>
</comment>
<organism evidence="8 9">
    <name type="scientific">Cladobotryum mycophilum</name>
    <dbReference type="NCBI Taxonomy" id="491253"/>
    <lineage>
        <taxon>Eukaryota</taxon>
        <taxon>Fungi</taxon>
        <taxon>Dikarya</taxon>
        <taxon>Ascomycota</taxon>
        <taxon>Pezizomycotina</taxon>
        <taxon>Sordariomycetes</taxon>
        <taxon>Hypocreomycetidae</taxon>
        <taxon>Hypocreales</taxon>
        <taxon>Hypocreaceae</taxon>
        <taxon>Cladobotryum</taxon>
    </lineage>
</organism>
<keyword evidence="9" id="KW-1185">Reference proteome</keyword>
<evidence type="ECO:0000313" key="8">
    <source>
        <dbReference type="EMBL" id="KAK5987293.1"/>
    </source>
</evidence>
<dbReference type="InterPro" id="IPR001382">
    <property type="entry name" value="Glyco_hydro_47"/>
</dbReference>
<dbReference type="PANTHER" id="PTHR11742:SF89">
    <property type="entry name" value="ALPHA-1,2-MANNOSIDASE"/>
    <property type="match status" value="1"/>
</dbReference>
<dbReference type="InterPro" id="IPR036026">
    <property type="entry name" value="Seven-hairpin_glycosidases"/>
</dbReference>